<dbReference type="GeneID" id="72189023"/>
<dbReference type="Gene3D" id="2.60.120.260">
    <property type="entry name" value="Galactose-binding domain-like"/>
    <property type="match status" value="1"/>
</dbReference>
<sequence>MTYRANYALVNVSAFLGPERDELDVPWAEFVGDATPEFEFTVPTDRATDPYVGLQAFRVGEYGHELRINGESLGGFDVPPASGWQYWEDAITEVELVEGANTLQIVRDRTNDDDDAFAVNNVTVHWREPVE</sequence>
<dbReference type="InterPro" id="IPR008979">
    <property type="entry name" value="Galactose-bd-like_sf"/>
</dbReference>
<organism evidence="1 2">
    <name type="scientific">Halorussus gelatinilyticus</name>
    <dbReference type="NCBI Taxonomy" id="2937524"/>
    <lineage>
        <taxon>Archaea</taxon>
        <taxon>Methanobacteriati</taxon>
        <taxon>Methanobacteriota</taxon>
        <taxon>Stenosarchaea group</taxon>
        <taxon>Halobacteria</taxon>
        <taxon>Halobacteriales</taxon>
        <taxon>Haladaptataceae</taxon>
        <taxon>Halorussus</taxon>
    </lineage>
</organism>
<dbReference type="EMBL" id="CP096658">
    <property type="protein sequence ID" value="UPW01305.1"/>
    <property type="molecule type" value="Genomic_DNA"/>
</dbReference>
<dbReference type="SUPFAM" id="SSF49785">
    <property type="entry name" value="Galactose-binding domain-like"/>
    <property type="match status" value="1"/>
</dbReference>
<protein>
    <submittedName>
        <fullName evidence="1">Uncharacterized protein</fullName>
    </submittedName>
</protein>
<reference evidence="1" key="1">
    <citation type="submission" date="2022-04" db="EMBL/GenBank/DDBJ databases">
        <title>Diverse halophilic archaea isolated from saline environments.</title>
        <authorList>
            <person name="Cui H.-L."/>
        </authorList>
    </citation>
    <scope>NUCLEOTIDE SEQUENCE</scope>
    <source>
        <strain evidence="1">XZYJT40</strain>
    </source>
</reference>
<evidence type="ECO:0000313" key="1">
    <source>
        <dbReference type="EMBL" id="UPW01305.1"/>
    </source>
</evidence>
<dbReference type="AlphaFoldDB" id="A0A8U0IKW6"/>
<evidence type="ECO:0000313" key="2">
    <source>
        <dbReference type="Proteomes" id="UP000830434"/>
    </source>
</evidence>
<dbReference type="InterPro" id="IPR055807">
    <property type="entry name" value="DUF7383"/>
</dbReference>
<dbReference type="Proteomes" id="UP000830434">
    <property type="component" value="Chromosome"/>
</dbReference>
<keyword evidence="2" id="KW-1185">Reference proteome</keyword>
<proteinExistence type="predicted"/>
<dbReference type="RefSeq" id="WP_248655710.1">
    <property type="nucleotide sequence ID" value="NZ_CP096658.1"/>
</dbReference>
<accession>A0A8U0IKW6</accession>
<dbReference type="Pfam" id="PF24108">
    <property type="entry name" value="DUF7383"/>
    <property type="match status" value="1"/>
</dbReference>
<dbReference type="KEGG" id="haxz:M0R88_04170"/>
<name>A0A8U0IKW6_9EURY</name>
<gene>
    <name evidence="1" type="ORF">M0R88_04170</name>
</gene>